<proteinExistence type="predicted"/>
<evidence type="ECO:0000256" key="4">
    <source>
        <dbReference type="SAM" id="Coils"/>
    </source>
</evidence>
<evidence type="ECO:0000256" key="3">
    <source>
        <dbReference type="PROSITE-ProRule" id="PRU00175"/>
    </source>
</evidence>
<dbReference type="KEGG" id="nve:5512595"/>
<dbReference type="OMA" id="GHMFHHS"/>
<dbReference type="GO" id="GO:0005634">
    <property type="term" value="C:nucleus"/>
    <property type="evidence" value="ECO:0000318"/>
    <property type="project" value="GO_Central"/>
</dbReference>
<dbReference type="PANTHER" id="PTHR46569:SF1">
    <property type="entry name" value="E3 UBIQUITIN-PROTEIN LIGASE RFWD3-RELATED"/>
    <property type="match status" value="1"/>
</dbReference>
<keyword evidence="2" id="KW-0862">Zinc</keyword>
<feature type="compositionally biased region" description="Basic and acidic residues" evidence="5">
    <location>
        <begin position="300"/>
        <end position="314"/>
    </location>
</feature>
<dbReference type="SMART" id="SM00184">
    <property type="entry name" value="RING"/>
    <property type="match status" value="1"/>
</dbReference>
<keyword evidence="1 3" id="KW-0863">Zinc-finger</keyword>
<dbReference type="AlphaFoldDB" id="A7S600"/>
<keyword evidence="8" id="KW-1185">Reference proteome</keyword>
<dbReference type="GO" id="GO:0008270">
    <property type="term" value="F:zinc ion binding"/>
    <property type="evidence" value="ECO:0007669"/>
    <property type="project" value="UniProtKB-KW"/>
</dbReference>
<evidence type="ECO:0000256" key="5">
    <source>
        <dbReference type="SAM" id="MobiDB-lite"/>
    </source>
</evidence>
<dbReference type="PANTHER" id="PTHR46569">
    <property type="entry name" value="E3 UBIQUITIN-PROTEIN LIGASE TRAIP"/>
    <property type="match status" value="1"/>
</dbReference>
<dbReference type="GO" id="GO:0090734">
    <property type="term" value="C:site of DNA damage"/>
    <property type="evidence" value="ECO:0000318"/>
    <property type="project" value="GO_Central"/>
</dbReference>
<sequence>MIRAFCTICQDLILTGHEASTGQCGHVFHQTCLSSWLNRNKTCPKCRHKVTKAITLFMDEPNDSDIQSSSVDTSVLMDQLEQQRSMNKEKERQKEYLSSEIKRLEEKMEDYKEKCNSSEKKLNNALAVSTSLRKQMAYLKQQEGECAQAKQEAITCRQELNKFKRLKHLVEGTRHDAEDMLNRIGDGMEGSRSAQELVTQLVILKRELEKIKESRNRARDHKEMQEREISRLRNELSTKEVEIKRVTDQLCMAESDLTRVEKESASLKKKLSKLEQAFNSPSPRSSAITRLMRESPAPMEFKRPRLTPPEKYDENQPLASNQPSSGGVKMDPELENAAKEMGLTLVKTTSFSTKPAVKKLSNPLLPQARKRPLGERETGSSSAFRTGYDGLGGHSTKFVKPNKPVKQAKVARPNTLSRFVKTTKDGKEPPLPVMTLDFT</sequence>
<reference evidence="7 8" key="1">
    <citation type="journal article" date="2007" name="Science">
        <title>Sea anemone genome reveals ancestral eumetazoan gene repertoire and genomic organization.</title>
        <authorList>
            <person name="Putnam N.H."/>
            <person name="Srivastava M."/>
            <person name="Hellsten U."/>
            <person name="Dirks B."/>
            <person name="Chapman J."/>
            <person name="Salamov A."/>
            <person name="Terry A."/>
            <person name="Shapiro H."/>
            <person name="Lindquist E."/>
            <person name="Kapitonov V.V."/>
            <person name="Jurka J."/>
            <person name="Genikhovich G."/>
            <person name="Grigoriev I.V."/>
            <person name="Lucas S.M."/>
            <person name="Steele R.E."/>
            <person name="Finnerty J.R."/>
            <person name="Technau U."/>
            <person name="Martindale M.Q."/>
            <person name="Rokhsar D.S."/>
        </authorList>
    </citation>
    <scope>NUCLEOTIDE SEQUENCE [LARGE SCALE GENOMIC DNA]</scope>
    <source>
        <strain evidence="8">CH2 X CH6</strain>
    </source>
</reference>
<dbReference type="Gene3D" id="3.30.40.10">
    <property type="entry name" value="Zinc/RING finger domain, C3HC4 (zinc finger)"/>
    <property type="match status" value="1"/>
</dbReference>
<dbReference type="InterPro" id="IPR052639">
    <property type="entry name" value="TRAIP_ubiq-protein_ligase"/>
</dbReference>
<dbReference type="GO" id="GO:0031297">
    <property type="term" value="P:replication fork processing"/>
    <property type="evidence" value="ECO:0000318"/>
    <property type="project" value="GO_Central"/>
</dbReference>
<dbReference type="PROSITE" id="PS50089">
    <property type="entry name" value="ZF_RING_2"/>
    <property type="match status" value="1"/>
</dbReference>
<evidence type="ECO:0000313" key="8">
    <source>
        <dbReference type="Proteomes" id="UP000001593"/>
    </source>
</evidence>
<organism evidence="7 8">
    <name type="scientific">Nematostella vectensis</name>
    <name type="common">Starlet sea anemone</name>
    <dbReference type="NCBI Taxonomy" id="45351"/>
    <lineage>
        <taxon>Eukaryota</taxon>
        <taxon>Metazoa</taxon>
        <taxon>Cnidaria</taxon>
        <taxon>Anthozoa</taxon>
        <taxon>Hexacorallia</taxon>
        <taxon>Actiniaria</taxon>
        <taxon>Edwardsiidae</taxon>
        <taxon>Nematostella</taxon>
    </lineage>
</organism>
<dbReference type="Pfam" id="PF13639">
    <property type="entry name" value="zf-RING_2"/>
    <property type="match status" value="1"/>
</dbReference>
<protein>
    <recommendedName>
        <fullName evidence="6">RING-type domain-containing protein</fullName>
    </recommendedName>
</protein>
<feature type="coiled-coil region" evidence="4">
    <location>
        <begin position="80"/>
        <end position="159"/>
    </location>
</feature>
<dbReference type="InterPro" id="IPR013083">
    <property type="entry name" value="Znf_RING/FYVE/PHD"/>
</dbReference>
<dbReference type="InterPro" id="IPR001841">
    <property type="entry name" value="Znf_RING"/>
</dbReference>
<feature type="region of interest" description="Disordered" evidence="5">
    <location>
        <begin position="275"/>
        <end position="331"/>
    </location>
</feature>
<feature type="compositionally biased region" description="Polar residues" evidence="5">
    <location>
        <begin position="277"/>
        <end position="288"/>
    </location>
</feature>
<dbReference type="HOGENOM" id="CLU_046426_0_0_1"/>
<dbReference type="PhylomeDB" id="A7S600"/>
<keyword evidence="1 3" id="KW-0479">Metal-binding</keyword>
<evidence type="ECO:0000256" key="1">
    <source>
        <dbReference type="ARBA" id="ARBA00022771"/>
    </source>
</evidence>
<evidence type="ECO:0000256" key="2">
    <source>
        <dbReference type="ARBA" id="ARBA00022833"/>
    </source>
</evidence>
<accession>A7S600</accession>
<dbReference type="InParanoid" id="A7S600"/>
<dbReference type="STRING" id="45351.A7S600"/>
<dbReference type="eggNOG" id="KOG0827">
    <property type="taxonomic scope" value="Eukaryota"/>
</dbReference>
<feature type="region of interest" description="Disordered" evidence="5">
    <location>
        <begin position="354"/>
        <end position="439"/>
    </location>
</feature>
<evidence type="ECO:0000259" key="6">
    <source>
        <dbReference type="PROSITE" id="PS50089"/>
    </source>
</evidence>
<dbReference type="EMBL" id="DS469585">
    <property type="protein sequence ID" value="EDO40849.1"/>
    <property type="molecule type" value="Genomic_DNA"/>
</dbReference>
<dbReference type="OrthoDB" id="8062037at2759"/>
<feature type="domain" description="RING-type" evidence="6">
    <location>
        <begin position="6"/>
        <end position="47"/>
    </location>
</feature>
<dbReference type="SUPFAM" id="SSF57850">
    <property type="entry name" value="RING/U-box"/>
    <property type="match status" value="1"/>
</dbReference>
<name>A7S600_NEMVE</name>
<dbReference type="Proteomes" id="UP000001593">
    <property type="component" value="Unassembled WGS sequence"/>
</dbReference>
<evidence type="ECO:0000313" key="7">
    <source>
        <dbReference type="EMBL" id="EDO40849.1"/>
    </source>
</evidence>
<dbReference type="GO" id="GO:0016567">
    <property type="term" value="P:protein ubiquitination"/>
    <property type="evidence" value="ECO:0000318"/>
    <property type="project" value="GO_Central"/>
</dbReference>
<gene>
    <name evidence="7" type="ORF">NEMVEDRAFT_v1g243096</name>
</gene>
<keyword evidence="4" id="KW-0175">Coiled coil</keyword>
<dbReference type="GO" id="GO:0061630">
    <property type="term" value="F:ubiquitin protein ligase activity"/>
    <property type="evidence" value="ECO:0000318"/>
    <property type="project" value="GO_Central"/>
</dbReference>